<keyword evidence="3" id="KW-1185">Reference proteome</keyword>
<sequence>MEKINIAKIILKLCDQYEITPNKLARLAGMHSSTTLQDIVNEKNKSPRIGTIEKICAGLGMTLADFFSETKKPDLPPEALQELRHYEEYLRYKYNIPGK</sequence>
<evidence type="ECO:0000259" key="1">
    <source>
        <dbReference type="PROSITE" id="PS50943"/>
    </source>
</evidence>
<dbReference type="OrthoDB" id="1684348at2"/>
<evidence type="ECO:0000313" key="3">
    <source>
        <dbReference type="Proteomes" id="UP000276437"/>
    </source>
</evidence>
<dbReference type="SMART" id="SM00530">
    <property type="entry name" value="HTH_XRE"/>
    <property type="match status" value="1"/>
</dbReference>
<reference evidence="2 3" key="1">
    <citation type="journal article" date="2018" name="Int. J. Syst. Evol. Microbiol.">
        <title>Methylomusa anaerophila gen. nov., sp. nov., an anaerobic methanol-utilizing bacterium isolated from a microbial fuel cell.</title>
        <authorList>
            <person name="Amano N."/>
            <person name="Yamamuro A."/>
            <person name="Miyahara M."/>
            <person name="Kouzuma A."/>
            <person name="Abe T."/>
            <person name="Watanabe K."/>
        </authorList>
    </citation>
    <scope>NUCLEOTIDE SEQUENCE [LARGE SCALE GENOMIC DNA]</scope>
    <source>
        <strain evidence="2 3">MMFC1</strain>
    </source>
</reference>
<dbReference type="EMBL" id="AP018449">
    <property type="protein sequence ID" value="BBB91086.1"/>
    <property type="molecule type" value="Genomic_DNA"/>
</dbReference>
<accession>A0A348AJ38</accession>
<dbReference type="InterPro" id="IPR001387">
    <property type="entry name" value="Cro/C1-type_HTH"/>
</dbReference>
<dbReference type="Proteomes" id="UP000276437">
    <property type="component" value="Chromosome"/>
</dbReference>
<evidence type="ECO:0000313" key="2">
    <source>
        <dbReference type="EMBL" id="BBB91086.1"/>
    </source>
</evidence>
<protein>
    <recommendedName>
        <fullName evidence="1">HTH cro/C1-type domain-containing protein</fullName>
    </recommendedName>
</protein>
<dbReference type="InterPro" id="IPR010982">
    <property type="entry name" value="Lambda_DNA-bd_dom_sf"/>
</dbReference>
<name>A0A348AJ38_9FIRM</name>
<feature type="domain" description="HTH cro/C1-type" evidence="1">
    <location>
        <begin position="10"/>
        <end position="66"/>
    </location>
</feature>
<dbReference type="KEGG" id="mana:MAMMFC1_01754"/>
<dbReference type="GO" id="GO:0003677">
    <property type="term" value="F:DNA binding"/>
    <property type="evidence" value="ECO:0007669"/>
    <property type="project" value="InterPro"/>
</dbReference>
<dbReference type="Gene3D" id="1.10.260.40">
    <property type="entry name" value="lambda repressor-like DNA-binding domains"/>
    <property type="match status" value="1"/>
</dbReference>
<dbReference type="RefSeq" id="WP_126308150.1">
    <property type="nucleotide sequence ID" value="NZ_AP018449.1"/>
</dbReference>
<dbReference type="PROSITE" id="PS50943">
    <property type="entry name" value="HTH_CROC1"/>
    <property type="match status" value="1"/>
</dbReference>
<dbReference type="SUPFAM" id="SSF47413">
    <property type="entry name" value="lambda repressor-like DNA-binding domains"/>
    <property type="match status" value="1"/>
</dbReference>
<gene>
    <name evidence="2" type="ORF">MAMMFC1_01754</name>
</gene>
<dbReference type="Pfam" id="PF13443">
    <property type="entry name" value="HTH_26"/>
    <property type="match status" value="1"/>
</dbReference>
<proteinExistence type="predicted"/>
<dbReference type="AlphaFoldDB" id="A0A348AJ38"/>
<organism evidence="2 3">
    <name type="scientific">Methylomusa anaerophila</name>
    <dbReference type="NCBI Taxonomy" id="1930071"/>
    <lineage>
        <taxon>Bacteria</taxon>
        <taxon>Bacillati</taxon>
        <taxon>Bacillota</taxon>
        <taxon>Negativicutes</taxon>
        <taxon>Selenomonadales</taxon>
        <taxon>Sporomusaceae</taxon>
        <taxon>Methylomusa</taxon>
    </lineage>
</organism>